<name>A0A6L6WR74_9ACTN</name>
<dbReference type="RefSeq" id="WP_157164455.1">
    <property type="nucleotide sequence ID" value="NZ_WPNZ01000002.1"/>
</dbReference>
<proteinExistence type="predicted"/>
<comment type="caution">
    <text evidence="2">The sequence shown here is derived from an EMBL/GenBank/DDBJ whole genome shotgun (WGS) entry which is preliminary data.</text>
</comment>
<dbReference type="Proteomes" id="UP000483802">
    <property type="component" value="Unassembled WGS sequence"/>
</dbReference>
<evidence type="ECO:0000313" key="2">
    <source>
        <dbReference type="EMBL" id="MVO84197.1"/>
    </source>
</evidence>
<gene>
    <name evidence="2" type="ORF">GPA10_05270</name>
</gene>
<evidence type="ECO:0000313" key="3">
    <source>
        <dbReference type="Proteomes" id="UP000483802"/>
    </source>
</evidence>
<feature type="coiled-coil region" evidence="1">
    <location>
        <begin position="1148"/>
        <end position="1182"/>
    </location>
</feature>
<keyword evidence="1" id="KW-0175">Coiled coil</keyword>
<keyword evidence="3" id="KW-1185">Reference proteome</keyword>
<evidence type="ECO:0000256" key="1">
    <source>
        <dbReference type="SAM" id="Coils"/>
    </source>
</evidence>
<sequence>MSDDVTITVRVNNQTAAGFRDIHGQIRTLDGRFATAAGGIRRSSSGISQALVDVKASMLSLAPAAVPVAAAMAPVAAKTGAAGLALVAFGAALKPQISNLQDVSAAQDKYNDAVTQYGRQSKQAMEAQQAVAQTLRTMPKETQRAAVGYQLLREETKAWSDDMARFTMAPVEKSFAVMGQVVPKLTPMVRGASTELDRLMSVAGGAVNTSAFDALMDKVSAFANSSLREATDDAIHFARVLSEGGGGEGAVGQFFAYARENGPAVRELLSSVAQAAGNLAAGAAEAGPGLLAVVNALAQLVAAVPPEVIGTLMQVYAAFKLITLAGAGIAATSAAAGGLATRVTALGTASAAAGGGLAGLRAAFMALGATAKASVVVAGIAAVAVAVHKLSSMGREAPPNVERLTTSLGRLGQSGKIGGEAARVFGDDLGGLYDKIRSVSDPATVDKVQQGLVKIFSLGMADSTPVKEAKQNLAAIDDALAGLVKGGKAEQAAQAFEALKRAYRKGGGDVGDLKDKLDGYKSALADQRFEQELAAQSMGLFGAQAQKAQASLDAQKRSADGLRQSLQALNDAQRQGLGGMIGFEAAIDAAAKAAQSNAGALSMSGGKLNLNSEKARDAASALNDLAAKTDEAAAQARQSGASWETVNGIYARGRGEFLKQAQAMGLTAAQARQLAGQIMKIPSKKSTRLEMRTEDAVTGLNSVIAAMKRTPKAKSVTVKALTKDAVALLQSLGLKVRRMPDGSFRVTAKTGAAHSSIGAVRRARDGLKNKTISIGANTGAFRAAVSGLVGRVLGTSFINVVYRKNPAVGAALLGGMRAFGASGGLASTLPQKRFASGGAVQAFPNGGPIQGPGTSTSDSILGMFPSGATARVSDSEYVVQARAVKKYGVRFLDALNDGRLLIPGLKKGGLTKAQRAERAREAARVQREARNTLWDQFGISHFGRKAGYQRDPFEKALGAPSDLGSLVSSLNQARGNIKRATSGGTERRLLRALDSTGKSLIRNEKSLSKVNTALDKAKDKLGDLRSSASQLQESVRSNVLSAASILRGQGEGKPVTVRSVMSGLIDSRDKATAFSGALSTLKKRGLDKGLLRQIAEAGIDGGGLETAGALMRASSSEIKSMNSLQAQIAKSALSSGKTAADAFYGAAIKAQEKLVKGLQKSQDKLEKAMAKLARALEKTIARGLRGRKAAGGIIGAAASGGIRSGLTWVGEHEPELLDLPVGSRVRSGPDSRRLAAAASGGPREPIVLELRSSGSDVDEFLLKILRRAIKTRGRDVQLVLAGRPA</sequence>
<protein>
    <submittedName>
        <fullName evidence="2">Phage tail protein</fullName>
    </submittedName>
</protein>
<dbReference type="EMBL" id="WPNZ01000002">
    <property type="protein sequence ID" value="MVO84197.1"/>
    <property type="molecule type" value="Genomic_DNA"/>
</dbReference>
<accession>A0A6L6WR74</accession>
<organism evidence="2 3">
    <name type="scientific">Streptomyces typhae</name>
    <dbReference type="NCBI Taxonomy" id="2681492"/>
    <lineage>
        <taxon>Bacteria</taxon>
        <taxon>Bacillati</taxon>
        <taxon>Actinomycetota</taxon>
        <taxon>Actinomycetes</taxon>
        <taxon>Kitasatosporales</taxon>
        <taxon>Streptomycetaceae</taxon>
        <taxon>Streptomyces</taxon>
    </lineage>
</organism>
<reference evidence="2 3" key="1">
    <citation type="submission" date="2019-11" db="EMBL/GenBank/DDBJ databases">
        <title>Streptomyces typhae sp. nov., a novel endophytic actinomycete isolated from the root of cattail pollen (Typha angustifolia L.).</title>
        <authorList>
            <person name="Peng C."/>
        </authorList>
    </citation>
    <scope>NUCLEOTIDE SEQUENCE [LARGE SCALE GENOMIC DNA]</scope>
    <source>
        <strain evidence="3">p1417</strain>
    </source>
</reference>